<accession>A0ABR1FDI1</accession>
<dbReference type="PANTHER" id="PTHR43625">
    <property type="entry name" value="AFLATOXIN B1 ALDEHYDE REDUCTASE"/>
    <property type="match status" value="1"/>
</dbReference>
<keyword evidence="5" id="KW-1185">Reference proteome</keyword>
<evidence type="ECO:0000259" key="3">
    <source>
        <dbReference type="Pfam" id="PF00248"/>
    </source>
</evidence>
<evidence type="ECO:0000256" key="1">
    <source>
        <dbReference type="ARBA" id="ARBA00023002"/>
    </source>
</evidence>
<keyword evidence="2" id="KW-0175">Coiled coil</keyword>
<evidence type="ECO:0000313" key="5">
    <source>
        <dbReference type="Proteomes" id="UP001498771"/>
    </source>
</evidence>
<dbReference type="InterPro" id="IPR023210">
    <property type="entry name" value="NADP_OxRdtase_dom"/>
</dbReference>
<dbReference type="SUPFAM" id="SSF51430">
    <property type="entry name" value="NAD(P)-linked oxidoreductase"/>
    <property type="match status" value="1"/>
</dbReference>
<dbReference type="InterPro" id="IPR020471">
    <property type="entry name" value="AKR"/>
</dbReference>
<reference evidence="4 5" key="1">
    <citation type="submission" date="2024-03" db="EMBL/GenBank/DDBJ databases">
        <title>Genome-scale model development and genomic sequencing of the oleaginous clade Lipomyces.</title>
        <authorList>
            <consortium name="Lawrence Berkeley National Laboratory"/>
            <person name="Czajka J.J."/>
            <person name="Han Y."/>
            <person name="Kim J."/>
            <person name="Mondo S.J."/>
            <person name="Hofstad B.A."/>
            <person name="Robles A."/>
            <person name="Haridas S."/>
            <person name="Riley R."/>
            <person name="LaButti K."/>
            <person name="Pangilinan J."/>
            <person name="Andreopoulos W."/>
            <person name="Lipzen A."/>
            <person name="Yan J."/>
            <person name="Wang M."/>
            <person name="Ng V."/>
            <person name="Grigoriev I.V."/>
            <person name="Spatafora J.W."/>
            <person name="Magnuson J.K."/>
            <person name="Baker S.E."/>
            <person name="Pomraning K.R."/>
        </authorList>
    </citation>
    <scope>NUCLEOTIDE SEQUENCE [LARGE SCALE GENOMIC DNA]</scope>
    <source>
        <strain evidence="4 5">Phaff 52-87</strain>
    </source>
</reference>
<dbReference type="PANTHER" id="PTHR43625:SF40">
    <property type="entry name" value="ALDO-KETO REDUCTASE YAKC [NADP(+)]"/>
    <property type="match status" value="1"/>
</dbReference>
<dbReference type="GeneID" id="90040232"/>
<feature type="coiled-coil region" evidence="2">
    <location>
        <begin position="280"/>
        <end position="312"/>
    </location>
</feature>
<name>A0ABR1FDI1_9ASCO</name>
<organism evidence="4 5">
    <name type="scientific">Myxozyma melibiosi</name>
    <dbReference type="NCBI Taxonomy" id="54550"/>
    <lineage>
        <taxon>Eukaryota</taxon>
        <taxon>Fungi</taxon>
        <taxon>Dikarya</taxon>
        <taxon>Ascomycota</taxon>
        <taxon>Saccharomycotina</taxon>
        <taxon>Lipomycetes</taxon>
        <taxon>Lipomycetales</taxon>
        <taxon>Lipomycetaceae</taxon>
        <taxon>Myxozyma</taxon>
    </lineage>
</organism>
<comment type="caution">
    <text evidence="4">The sequence shown here is derived from an EMBL/GenBank/DDBJ whole genome shotgun (WGS) entry which is preliminary data.</text>
</comment>
<dbReference type="InterPro" id="IPR036812">
    <property type="entry name" value="NAD(P)_OxRdtase_dom_sf"/>
</dbReference>
<dbReference type="EMBL" id="JBBJBU010000001">
    <property type="protein sequence ID" value="KAK7207911.1"/>
    <property type="molecule type" value="Genomic_DNA"/>
</dbReference>
<dbReference type="Proteomes" id="UP001498771">
    <property type="component" value="Unassembled WGS sequence"/>
</dbReference>
<gene>
    <name evidence="4" type="ORF">BZA70DRAFT_30147</name>
</gene>
<evidence type="ECO:0000313" key="4">
    <source>
        <dbReference type="EMBL" id="KAK7207911.1"/>
    </source>
</evidence>
<proteinExistence type="predicted"/>
<sequence>MSYPTAEIGKTGEQVTALGFGAMGFSAFYGGRPTEEEAFKVLDKALELGVTLWDTAHIYGENEALLGRYFASRKNRDKIFLCTKGGVHQSNFAPDGSAEFVKEVCDESFRRLGVDKIDLFYQHRVDPKTPIEISVGAMAELVKEGKVKYIGLSECSTETLRRAYKVHPITAVQIEYSPFTLDAEHNGLIAACKELGVTVVAYSPLSRGFLTGAYKTIDDFPTEDFRRSAPRFQGDNFKANLVLVDQLSAFAAKKGCTVGQLTLAWEIAQGVLPIPGTTKLDRVEENCKAAFVKLSEEELKELRAMIEKADVAGHRYAEAYVTSGLLFGDTVELK</sequence>
<dbReference type="RefSeq" id="XP_064770944.1">
    <property type="nucleotide sequence ID" value="XM_064914720.1"/>
</dbReference>
<keyword evidence="1" id="KW-0560">Oxidoreductase</keyword>
<dbReference type="Pfam" id="PF00248">
    <property type="entry name" value="Aldo_ket_red"/>
    <property type="match status" value="1"/>
</dbReference>
<feature type="domain" description="NADP-dependent oxidoreductase" evidence="3">
    <location>
        <begin position="18"/>
        <end position="306"/>
    </location>
</feature>
<dbReference type="InterPro" id="IPR050791">
    <property type="entry name" value="Aldo-Keto_reductase"/>
</dbReference>
<protein>
    <submittedName>
        <fullName evidence="4">NADP-dependent oxidoreductase domain-containing protein</fullName>
    </submittedName>
</protein>
<dbReference type="Gene3D" id="3.20.20.100">
    <property type="entry name" value="NADP-dependent oxidoreductase domain"/>
    <property type="match status" value="1"/>
</dbReference>
<evidence type="ECO:0000256" key="2">
    <source>
        <dbReference type="SAM" id="Coils"/>
    </source>
</evidence>
<dbReference type="PRINTS" id="PR00069">
    <property type="entry name" value="ALDKETRDTASE"/>
</dbReference>